<gene>
    <name evidence="1" type="ORF">FEM55_19040</name>
</gene>
<comment type="caution">
    <text evidence="1">The sequence shown here is derived from an EMBL/GenBank/DDBJ whole genome shotgun (WGS) entry which is preliminary data.</text>
</comment>
<dbReference type="EMBL" id="VCEI01000028">
    <property type="protein sequence ID" value="TLU90648.1"/>
    <property type="molecule type" value="Genomic_DNA"/>
</dbReference>
<sequence length="305" mass="33066">MKLYKTPGRQISRVLSPLILLALCSCDPDPDPETGSSGSFESSPQQYAITPGIIDEASGLAPGKNLDGFLWTLQDSGAPNSLYLISRDGKEIKEYPVPGTANHDWEDMAGGPGPKDGIHYLYIGDIGNNNKPVTLTNIIYRVPEIGITNDSFLQNSVEKITFSYPDGARDAETLLLDPVTKDLFILSKEIGSTGIYRLPFPQSTSETMIAEKVGTVPSVSLATGGSISADGTEILIRTYLSVHYWKRKQDKTIGQTLSASALKQLSVAPEPQGEAICFDRESAGFYTLSEKSNSSGVSLNYYKRK</sequence>
<dbReference type="PROSITE" id="PS51257">
    <property type="entry name" value="PROKAR_LIPOPROTEIN"/>
    <property type="match status" value="1"/>
</dbReference>
<accession>A0A5R9K9D3</accession>
<dbReference type="OrthoDB" id="9798438at2"/>
<dbReference type="RefSeq" id="WP_138282972.1">
    <property type="nucleotide sequence ID" value="NZ_BMGE01000005.1"/>
</dbReference>
<reference evidence="1 2" key="1">
    <citation type="submission" date="2019-05" db="EMBL/GenBank/DDBJ databases">
        <authorList>
            <person name="Qu J.-H."/>
        </authorList>
    </citation>
    <scope>NUCLEOTIDE SEQUENCE [LARGE SCALE GENOMIC DNA]</scope>
    <source>
        <strain evidence="1 2">Z12</strain>
    </source>
</reference>
<keyword evidence="2" id="KW-1185">Reference proteome</keyword>
<dbReference type="AlphaFoldDB" id="A0A5R9K9D3"/>
<dbReference type="Proteomes" id="UP000309788">
    <property type="component" value="Unassembled WGS sequence"/>
</dbReference>
<organism evidence="1 2">
    <name type="scientific">Dyadobacter sediminis</name>
    <dbReference type="NCBI Taxonomy" id="1493691"/>
    <lineage>
        <taxon>Bacteria</taxon>
        <taxon>Pseudomonadati</taxon>
        <taxon>Bacteroidota</taxon>
        <taxon>Cytophagia</taxon>
        <taxon>Cytophagales</taxon>
        <taxon>Spirosomataceae</taxon>
        <taxon>Dyadobacter</taxon>
    </lineage>
</organism>
<protein>
    <submittedName>
        <fullName evidence="1">PE-PGRS family protein</fullName>
    </submittedName>
</protein>
<name>A0A5R9K9D3_9BACT</name>
<proteinExistence type="predicted"/>
<evidence type="ECO:0000313" key="1">
    <source>
        <dbReference type="EMBL" id="TLU90648.1"/>
    </source>
</evidence>
<evidence type="ECO:0000313" key="2">
    <source>
        <dbReference type="Proteomes" id="UP000309788"/>
    </source>
</evidence>